<evidence type="ECO:0000313" key="10">
    <source>
        <dbReference type="Proteomes" id="UP000605848"/>
    </source>
</evidence>
<dbReference type="Pfam" id="PF02586">
    <property type="entry name" value="SRAP"/>
    <property type="match status" value="1"/>
</dbReference>
<dbReference type="InterPro" id="IPR003738">
    <property type="entry name" value="SRAP"/>
</dbReference>
<evidence type="ECO:0000256" key="5">
    <source>
        <dbReference type="ARBA" id="ARBA00023124"/>
    </source>
</evidence>
<comment type="similarity">
    <text evidence="1 8">Belongs to the SOS response-associated peptidase family.</text>
</comment>
<name>A0A937D2R0_9HYPH</name>
<evidence type="ECO:0000256" key="8">
    <source>
        <dbReference type="RuleBase" id="RU364100"/>
    </source>
</evidence>
<dbReference type="SUPFAM" id="SSF143081">
    <property type="entry name" value="BB1717-like"/>
    <property type="match status" value="1"/>
</dbReference>
<accession>A0A937D2R0</accession>
<gene>
    <name evidence="9" type="ORF">JKG68_31715</name>
</gene>
<keyword evidence="2 8" id="KW-0645">Protease</keyword>
<evidence type="ECO:0000256" key="6">
    <source>
        <dbReference type="ARBA" id="ARBA00023125"/>
    </source>
</evidence>
<dbReference type="GO" id="GO:0008233">
    <property type="term" value="F:peptidase activity"/>
    <property type="evidence" value="ECO:0007669"/>
    <property type="project" value="UniProtKB-KW"/>
</dbReference>
<dbReference type="PANTHER" id="PTHR13604:SF0">
    <property type="entry name" value="ABASIC SITE PROCESSING PROTEIN HMCES"/>
    <property type="match status" value="1"/>
</dbReference>
<dbReference type="Proteomes" id="UP000605848">
    <property type="component" value="Unassembled WGS sequence"/>
</dbReference>
<dbReference type="Gene3D" id="3.90.1680.10">
    <property type="entry name" value="SOS response associated peptidase-like"/>
    <property type="match status" value="1"/>
</dbReference>
<keyword evidence="7" id="KW-0456">Lyase</keyword>
<sequence length="234" mass="26658">MCGRVIQYRRPEEYAASLGVSCQEGSISEIPTRFNGAPGQNFLVICRDPDSQQPVFSVMQWGFIPSGADDPKIASNLVNARAESVVTEDVFRAAYRYRRCLIPVDGFYEWKKLWPVGKQPHAVGMTEGQPFTLAGLWEQWKNPDGEWLRTFTIITIQSNKFLADLSERMPLIIEPRDRERWMSEEAHPGDLLKPSQSEGMIKWLVSTLVNSPKNNDRDLLEPLPIESVRAIHEL</sequence>
<dbReference type="EC" id="3.4.-.-" evidence="8"/>
<dbReference type="GO" id="GO:0106300">
    <property type="term" value="P:protein-DNA covalent cross-linking repair"/>
    <property type="evidence" value="ECO:0007669"/>
    <property type="project" value="InterPro"/>
</dbReference>
<evidence type="ECO:0000256" key="4">
    <source>
        <dbReference type="ARBA" id="ARBA00022801"/>
    </source>
</evidence>
<keyword evidence="6" id="KW-0238">DNA-binding</keyword>
<dbReference type="AlphaFoldDB" id="A0A937D2R0"/>
<dbReference type="GO" id="GO:0016829">
    <property type="term" value="F:lyase activity"/>
    <property type="evidence" value="ECO:0007669"/>
    <property type="project" value="UniProtKB-KW"/>
</dbReference>
<organism evidence="9 10">
    <name type="scientific">Microvirga aerilata</name>
    <dbReference type="NCBI Taxonomy" id="670292"/>
    <lineage>
        <taxon>Bacteria</taxon>
        <taxon>Pseudomonadati</taxon>
        <taxon>Pseudomonadota</taxon>
        <taxon>Alphaproteobacteria</taxon>
        <taxon>Hyphomicrobiales</taxon>
        <taxon>Methylobacteriaceae</taxon>
        <taxon>Microvirga</taxon>
    </lineage>
</organism>
<protein>
    <recommendedName>
        <fullName evidence="8">Abasic site processing protein</fullName>
        <ecNumber evidence="8">3.4.-.-</ecNumber>
    </recommendedName>
</protein>
<evidence type="ECO:0000256" key="1">
    <source>
        <dbReference type="ARBA" id="ARBA00008136"/>
    </source>
</evidence>
<dbReference type="GO" id="GO:0003697">
    <property type="term" value="F:single-stranded DNA binding"/>
    <property type="evidence" value="ECO:0007669"/>
    <property type="project" value="InterPro"/>
</dbReference>
<keyword evidence="5" id="KW-0190">Covalent protein-DNA linkage</keyword>
<keyword evidence="4 8" id="KW-0378">Hydrolase</keyword>
<dbReference type="EMBL" id="JAEQMY010000218">
    <property type="protein sequence ID" value="MBL0408436.1"/>
    <property type="molecule type" value="Genomic_DNA"/>
</dbReference>
<dbReference type="RefSeq" id="WP_202066348.1">
    <property type="nucleotide sequence ID" value="NZ_JAEQMY010000218.1"/>
</dbReference>
<evidence type="ECO:0000256" key="3">
    <source>
        <dbReference type="ARBA" id="ARBA00022763"/>
    </source>
</evidence>
<keyword evidence="10" id="KW-1185">Reference proteome</keyword>
<dbReference type="PANTHER" id="PTHR13604">
    <property type="entry name" value="DC12-RELATED"/>
    <property type="match status" value="1"/>
</dbReference>
<comment type="caution">
    <text evidence="9">The sequence shown here is derived from an EMBL/GenBank/DDBJ whole genome shotgun (WGS) entry which is preliminary data.</text>
</comment>
<evidence type="ECO:0000256" key="2">
    <source>
        <dbReference type="ARBA" id="ARBA00022670"/>
    </source>
</evidence>
<dbReference type="GO" id="GO:0006508">
    <property type="term" value="P:proteolysis"/>
    <property type="evidence" value="ECO:0007669"/>
    <property type="project" value="UniProtKB-KW"/>
</dbReference>
<reference evidence="9" key="1">
    <citation type="submission" date="2021-01" db="EMBL/GenBank/DDBJ databases">
        <title>Microvirga sp.</title>
        <authorList>
            <person name="Kim M.K."/>
        </authorList>
    </citation>
    <scope>NUCLEOTIDE SEQUENCE</scope>
    <source>
        <strain evidence="9">5420S-16</strain>
    </source>
</reference>
<keyword evidence="3" id="KW-0227">DNA damage</keyword>
<dbReference type="InterPro" id="IPR036590">
    <property type="entry name" value="SRAP-like"/>
</dbReference>
<evidence type="ECO:0000313" key="9">
    <source>
        <dbReference type="EMBL" id="MBL0408436.1"/>
    </source>
</evidence>
<proteinExistence type="inferred from homology"/>
<evidence type="ECO:0000256" key="7">
    <source>
        <dbReference type="ARBA" id="ARBA00023239"/>
    </source>
</evidence>